<name>A0ABV7L199_9PROT</name>
<dbReference type="EMBL" id="JBHRTR010000028">
    <property type="protein sequence ID" value="MFC3228204.1"/>
    <property type="molecule type" value="Genomic_DNA"/>
</dbReference>
<dbReference type="Gene3D" id="3.10.129.10">
    <property type="entry name" value="Hotdog Thioesterase"/>
    <property type="match status" value="1"/>
</dbReference>
<comment type="caution">
    <text evidence="3">The sequence shown here is derived from an EMBL/GenBank/DDBJ whole genome shotgun (WGS) entry which is preliminary data.</text>
</comment>
<protein>
    <submittedName>
        <fullName evidence="3">PaaI family thioesterase</fullName>
        <ecNumber evidence="3">3.1.2.-</ecNumber>
    </submittedName>
</protein>
<gene>
    <name evidence="3" type="ORF">ACFOGJ_13245</name>
</gene>
<organism evidence="3 4">
    <name type="scientific">Marinibaculum pumilum</name>
    <dbReference type="NCBI Taxonomy" id="1766165"/>
    <lineage>
        <taxon>Bacteria</taxon>
        <taxon>Pseudomonadati</taxon>
        <taxon>Pseudomonadota</taxon>
        <taxon>Alphaproteobacteria</taxon>
        <taxon>Rhodospirillales</taxon>
        <taxon>Rhodospirillaceae</taxon>
        <taxon>Marinibaculum</taxon>
    </lineage>
</organism>
<dbReference type="SUPFAM" id="SSF54637">
    <property type="entry name" value="Thioesterase/thiol ester dehydrase-isomerase"/>
    <property type="match status" value="1"/>
</dbReference>
<evidence type="ECO:0000313" key="3">
    <source>
        <dbReference type="EMBL" id="MFC3228204.1"/>
    </source>
</evidence>
<dbReference type="GO" id="GO:0016787">
    <property type="term" value="F:hydrolase activity"/>
    <property type="evidence" value="ECO:0007669"/>
    <property type="project" value="UniProtKB-KW"/>
</dbReference>
<dbReference type="NCBIfam" id="TIGR00369">
    <property type="entry name" value="unchar_dom_1"/>
    <property type="match status" value="1"/>
</dbReference>
<dbReference type="CDD" id="cd03443">
    <property type="entry name" value="PaaI_thioesterase"/>
    <property type="match status" value="1"/>
</dbReference>
<evidence type="ECO:0000256" key="1">
    <source>
        <dbReference type="ARBA" id="ARBA00022801"/>
    </source>
</evidence>
<evidence type="ECO:0000259" key="2">
    <source>
        <dbReference type="Pfam" id="PF03061"/>
    </source>
</evidence>
<dbReference type="Pfam" id="PF03061">
    <property type="entry name" value="4HBT"/>
    <property type="match status" value="1"/>
</dbReference>
<feature type="domain" description="Thioesterase" evidence="2">
    <location>
        <begin position="88"/>
        <end position="165"/>
    </location>
</feature>
<proteinExistence type="predicted"/>
<dbReference type="InterPro" id="IPR029069">
    <property type="entry name" value="HotDog_dom_sf"/>
</dbReference>
<keyword evidence="4" id="KW-1185">Reference proteome</keyword>
<keyword evidence="1 3" id="KW-0378">Hydrolase</keyword>
<dbReference type="InterPro" id="IPR006683">
    <property type="entry name" value="Thioestr_dom"/>
</dbReference>
<sequence>MTSRTAETLEIPAAAPPQAEDWSAFRYGVAAHEDIAGLSGREILQRIIDGHLPHPPICQVLTFRLVAVGEGFAAFEGDTGVHLYNPLGTVHGGWALTMIDSAAGCAGMSLLPAGSGYTTVETKGNLSRPIRPQTGRVRCESKVVSQGRQIISCEARVTGPDGRLLAHGTSTLFVMAAP</sequence>
<accession>A0ABV7L199</accession>
<dbReference type="EC" id="3.1.2.-" evidence="3"/>
<dbReference type="Proteomes" id="UP001595528">
    <property type="component" value="Unassembled WGS sequence"/>
</dbReference>
<evidence type="ECO:0000313" key="4">
    <source>
        <dbReference type="Proteomes" id="UP001595528"/>
    </source>
</evidence>
<reference evidence="4" key="1">
    <citation type="journal article" date="2019" name="Int. J. Syst. Evol. Microbiol.">
        <title>The Global Catalogue of Microorganisms (GCM) 10K type strain sequencing project: providing services to taxonomists for standard genome sequencing and annotation.</title>
        <authorList>
            <consortium name="The Broad Institute Genomics Platform"/>
            <consortium name="The Broad Institute Genome Sequencing Center for Infectious Disease"/>
            <person name="Wu L."/>
            <person name="Ma J."/>
        </authorList>
    </citation>
    <scope>NUCLEOTIDE SEQUENCE [LARGE SCALE GENOMIC DNA]</scope>
    <source>
        <strain evidence="4">KCTC 42964</strain>
    </source>
</reference>
<dbReference type="InterPro" id="IPR003736">
    <property type="entry name" value="PAAI_dom"/>
</dbReference>
<dbReference type="RefSeq" id="WP_379901099.1">
    <property type="nucleotide sequence ID" value="NZ_JBHRTR010000028.1"/>
</dbReference>